<dbReference type="SUPFAM" id="SSF46955">
    <property type="entry name" value="Putative DNA-binding domain"/>
    <property type="match status" value="1"/>
</dbReference>
<protein>
    <recommendedName>
        <fullName evidence="1">Helix-turn-helix domain-containing protein</fullName>
    </recommendedName>
</protein>
<reference evidence="3" key="1">
    <citation type="journal article" date="2019" name="Int. J. Syst. Evol. Microbiol.">
        <title>The Global Catalogue of Microorganisms (GCM) 10K type strain sequencing project: providing services to taxonomists for standard genome sequencing and annotation.</title>
        <authorList>
            <consortium name="The Broad Institute Genomics Platform"/>
            <consortium name="The Broad Institute Genome Sequencing Center for Infectious Disease"/>
            <person name="Wu L."/>
            <person name="Ma J."/>
        </authorList>
    </citation>
    <scope>NUCLEOTIDE SEQUENCE [LARGE SCALE GENOMIC DNA]</scope>
    <source>
        <strain evidence="3">JCM 15614</strain>
    </source>
</reference>
<evidence type="ECO:0000313" key="3">
    <source>
        <dbReference type="Proteomes" id="UP001499924"/>
    </source>
</evidence>
<evidence type="ECO:0000313" key="2">
    <source>
        <dbReference type="EMBL" id="GAA3185585.1"/>
    </source>
</evidence>
<dbReference type="InterPro" id="IPR041657">
    <property type="entry name" value="HTH_17"/>
</dbReference>
<dbReference type="Pfam" id="PF12728">
    <property type="entry name" value="HTH_17"/>
    <property type="match status" value="1"/>
</dbReference>
<dbReference type="EMBL" id="BAAAVV010000023">
    <property type="protein sequence ID" value="GAA3185585.1"/>
    <property type="molecule type" value="Genomic_DNA"/>
</dbReference>
<dbReference type="InterPro" id="IPR009061">
    <property type="entry name" value="DNA-bd_dom_put_sf"/>
</dbReference>
<sequence length="89" mass="9592">MVLGGAAAVACFRPTVGGPVTHAGSHEEAPVLLTVAEAAELLRTPVATLRYWRHLGIGPTGFRLGRRVVYSRADLLDWLAEQREAQASR</sequence>
<keyword evidence="3" id="KW-1185">Reference proteome</keyword>
<accession>A0ABP6PPQ4</accession>
<organism evidence="2 3">
    <name type="scientific">Blastococcus jejuensis</name>
    <dbReference type="NCBI Taxonomy" id="351224"/>
    <lineage>
        <taxon>Bacteria</taxon>
        <taxon>Bacillati</taxon>
        <taxon>Actinomycetota</taxon>
        <taxon>Actinomycetes</taxon>
        <taxon>Geodermatophilales</taxon>
        <taxon>Geodermatophilaceae</taxon>
        <taxon>Blastococcus</taxon>
    </lineage>
</organism>
<evidence type="ECO:0000259" key="1">
    <source>
        <dbReference type="Pfam" id="PF12728"/>
    </source>
</evidence>
<gene>
    <name evidence="2" type="ORF">GCM10010531_44720</name>
</gene>
<proteinExistence type="predicted"/>
<name>A0ABP6PPQ4_9ACTN</name>
<dbReference type="Proteomes" id="UP001499924">
    <property type="component" value="Unassembled WGS sequence"/>
</dbReference>
<feature type="domain" description="Helix-turn-helix" evidence="1">
    <location>
        <begin position="32"/>
        <end position="83"/>
    </location>
</feature>
<comment type="caution">
    <text evidence="2">The sequence shown here is derived from an EMBL/GenBank/DDBJ whole genome shotgun (WGS) entry which is preliminary data.</text>
</comment>